<dbReference type="InterPro" id="IPR043504">
    <property type="entry name" value="Peptidase_S1_PA_chymotrypsin"/>
</dbReference>
<protein>
    <recommendedName>
        <fullName evidence="4">Trypsin-like peptidase domain-containing protein</fullName>
    </recommendedName>
</protein>
<evidence type="ECO:0000313" key="2">
    <source>
        <dbReference type="EMBL" id="SNR36155.1"/>
    </source>
</evidence>
<proteinExistence type="predicted"/>
<dbReference type="RefSeq" id="WP_141134563.1">
    <property type="nucleotide sequence ID" value="NZ_FZNW01000003.1"/>
</dbReference>
<gene>
    <name evidence="2" type="ORF">SAMN06265360_103201</name>
</gene>
<dbReference type="AlphaFoldDB" id="A0A238VP92"/>
<sequence length="243" mass="24565">MTRRLLRVAALAAGSALAALALAPGQAVAQQEVIQPGASITTGDGYCTLNWIYDGTGDQAGSVYGGTAAHCVDGVGQRISLATSSLGEATVEFGEVAFVADELDYAFIEIDTEHTDLVDPAMQGHPAIPTGVSTTETAQVGDLIQFSGHGVGFHLTPITQEQRVGILGYNDGTQHYVNGAVSPGDSGGPVADLTDGNKALGLVNTLGAGVAELPYVGEGGVSLEGMFADAAASGFTVTLRTVG</sequence>
<dbReference type="InterPro" id="IPR009003">
    <property type="entry name" value="Peptidase_S1_PA"/>
</dbReference>
<evidence type="ECO:0008006" key="4">
    <source>
        <dbReference type="Google" id="ProtNLM"/>
    </source>
</evidence>
<keyword evidence="3" id="KW-1185">Reference proteome</keyword>
<evidence type="ECO:0000256" key="1">
    <source>
        <dbReference type="SAM" id="SignalP"/>
    </source>
</evidence>
<keyword evidence="1" id="KW-0732">Signal</keyword>
<dbReference type="OrthoDB" id="5732461at2"/>
<dbReference type="InterPro" id="IPR033116">
    <property type="entry name" value="TRYPSIN_SER"/>
</dbReference>
<feature type="signal peptide" evidence="1">
    <location>
        <begin position="1"/>
        <end position="29"/>
    </location>
</feature>
<dbReference type="Proteomes" id="UP000198348">
    <property type="component" value="Unassembled WGS sequence"/>
</dbReference>
<accession>A0A238VP92</accession>
<organism evidence="2 3">
    <name type="scientific">Haloechinothrix alba</name>
    <dbReference type="NCBI Taxonomy" id="664784"/>
    <lineage>
        <taxon>Bacteria</taxon>
        <taxon>Bacillati</taxon>
        <taxon>Actinomycetota</taxon>
        <taxon>Actinomycetes</taxon>
        <taxon>Pseudonocardiales</taxon>
        <taxon>Pseudonocardiaceae</taxon>
        <taxon>Haloechinothrix</taxon>
    </lineage>
</organism>
<dbReference type="Gene3D" id="2.40.10.10">
    <property type="entry name" value="Trypsin-like serine proteases"/>
    <property type="match status" value="2"/>
</dbReference>
<dbReference type="EMBL" id="FZNW01000003">
    <property type="protein sequence ID" value="SNR36155.1"/>
    <property type="molecule type" value="Genomic_DNA"/>
</dbReference>
<dbReference type="PROSITE" id="PS00135">
    <property type="entry name" value="TRYPSIN_SER"/>
    <property type="match status" value="1"/>
</dbReference>
<name>A0A238VP92_9PSEU</name>
<feature type="chain" id="PRO_5012941004" description="Trypsin-like peptidase domain-containing protein" evidence="1">
    <location>
        <begin position="30"/>
        <end position="243"/>
    </location>
</feature>
<evidence type="ECO:0000313" key="3">
    <source>
        <dbReference type="Proteomes" id="UP000198348"/>
    </source>
</evidence>
<dbReference type="SUPFAM" id="SSF50494">
    <property type="entry name" value="Trypsin-like serine proteases"/>
    <property type="match status" value="1"/>
</dbReference>
<reference evidence="2 3" key="1">
    <citation type="submission" date="2017-06" db="EMBL/GenBank/DDBJ databases">
        <authorList>
            <person name="Kim H.J."/>
            <person name="Triplett B.A."/>
        </authorList>
    </citation>
    <scope>NUCLEOTIDE SEQUENCE [LARGE SCALE GENOMIC DNA]</scope>
    <source>
        <strain evidence="2 3">DSM 45207</strain>
    </source>
</reference>